<keyword evidence="1" id="KW-0472">Membrane</keyword>
<feature type="transmembrane region" description="Helical" evidence="1">
    <location>
        <begin position="64"/>
        <end position="86"/>
    </location>
</feature>
<dbReference type="EMBL" id="BAABLW010000005">
    <property type="protein sequence ID" value="GAA4916044.1"/>
    <property type="molecule type" value="Genomic_DNA"/>
</dbReference>
<dbReference type="RefSeq" id="WP_345476876.1">
    <property type="nucleotide sequence ID" value="NZ_BAABLW010000005.1"/>
</dbReference>
<evidence type="ECO:0008006" key="4">
    <source>
        <dbReference type="Google" id="ProtNLM"/>
    </source>
</evidence>
<proteinExistence type="predicted"/>
<evidence type="ECO:0000256" key="1">
    <source>
        <dbReference type="SAM" id="Phobius"/>
    </source>
</evidence>
<gene>
    <name evidence="2" type="ORF">GCM10025790_08940</name>
</gene>
<sequence>MTVTYAGAYVVVALAGLTVVLNPPNTIEGSAGWMVHLWGWFSLVGATFAARACVQGKWMVEKPFLILCLGGLGVYAVTQFMLALAADTGNRWPISLIVAALILLFLGRLGYIWPYSYQPGK</sequence>
<evidence type="ECO:0000313" key="2">
    <source>
        <dbReference type="EMBL" id="GAA4916044.1"/>
    </source>
</evidence>
<feature type="transmembrane region" description="Helical" evidence="1">
    <location>
        <begin position="92"/>
        <end position="113"/>
    </location>
</feature>
<name>A0ABP9FTT8_9MICC</name>
<keyword evidence="3" id="KW-1185">Reference proteome</keyword>
<keyword evidence="1" id="KW-0812">Transmembrane</keyword>
<accession>A0ABP9FTT8</accession>
<keyword evidence="1" id="KW-1133">Transmembrane helix</keyword>
<feature type="transmembrane region" description="Helical" evidence="1">
    <location>
        <begin position="5"/>
        <end position="21"/>
    </location>
</feature>
<comment type="caution">
    <text evidence="2">The sequence shown here is derived from an EMBL/GenBank/DDBJ whole genome shotgun (WGS) entry which is preliminary data.</text>
</comment>
<feature type="transmembrane region" description="Helical" evidence="1">
    <location>
        <begin position="33"/>
        <end position="52"/>
    </location>
</feature>
<evidence type="ECO:0000313" key="3">
    <source>
        <dbReference type="Proteomes" id="UP001500368"/>
    </source>
</evidence>
<organism evidence="2 3">
    <name type="scientific">Nesterenkonia rhizosphaerae</name>
    <dbReference type="NCBI Taxonomy" id="1348272"/>
    <lineage>
        <taxon>Bacteria</taxon>
        <taxon>Bacillati</taxon>
        <taxon>Actinomycetota</taxon>
        <taxon>Actinomycetes</taxon>
        <taxon>Micrococcales</taxon>
        <taxon>Micrococcaceae</taxon>
        <taxon>Nesterenkonia</taxon>
    </lineage>
</organism>
<dbReference type="Proteomes" id="UP001500368">
    <property type="component" value="Unassembled WGS sequence"/>
</dbReference>
<protein>
    <recommendedName>
        <fullName evidence="4">DUF3054 domain-containing protein</fullName>
    </recommendedName>
</protein>
<reference evidence="3" key="1">
    <citation type="journal article" date="2019" name="Int. J. Syst. Evol. Microbiol.">
        <title>The Global Catalogue of Microorganisms (GCM) 10K type strain sequencing project: providing services to taxonomists for standard genome sequencing and annotation.</title>
        <authorList>
            <consortium name="The Broad Institute Genomics Platform"/>
            <consortium name="The Broad Institute Genome Sequencing Center for Infectious Disease"/>
            <person name="Wu L."/>
            <person name="Ma J."/>
        </authorList>
    </citation>
    <scope>NUCLEOTIDE SEQUENCE [LARGE SCALE GENOMIC DNA]</scope>
    <source>
        <strain evidence="3">JCM 19129</strain>
    </source>
</reference>